<evidence type="ECO:0000256" key="8">
    <source>
        <dbReference type="ARBA" id="ARBA00023242"/>
    </source>
</evidence>
<dbReference type="OrthoDB" id="10045640at2759"/>
<dbReference type="InterPro" id="IPR000536">
    <property type="entry name" value="Nucl_hrmn_rcpt_lig-bd"/>
</dbReference>
<dbReference type="FunFam" id="3.30.50.10:FF:000058">
    <property type="entry name" value="Nuclear Hormone Receptor family"/>
    <property type="match status" value="1"/>
</dbReference>
<dbReference type="InterPro" id="IPR013088">
    <property type="entry name" value="Znf_NHR/GATA"/>
</dbReference>
<dbReference type="GeneID" id="110232265"/>
<dbReference type="InterPro" id="IPR035500">
    <property type="entry name" value="NHR-like_dom_sf"/>
</dbReference>
<dbReference type="PROSITE" id="PS51030">
    <property type="entry name" value="NUCLEAR_REC_DBD_2"/>
    <property type="match status" value="1"/>
</dbReference>
<feature type="domain" description="Nuclear receptor" evidence="10">
    <location>
        <begin position="19"/>
        <end position="94"/>
    </location>
</feature>
<evidence type="ECO:0000256" key="6">
    <source>
        <dbReference type="ARBA" id="ARBA00023163"/>
    </source>
</evidence>
<evidence type="ECO:0000313" key="13">
    <source>
        <dbReference type="Proteomes" id="UP000887567"/>
    </source>
</evidence>
<dbReference type="PRINTS" id="PR00398">
    <property type="entry name" value="STRDHORMONER"/>
</dbReference>
<dbReference type="CDD" id="cd07164">
    <property type="entry name" value="NR_DBD_PNR_like_1"/>
    <property type="match status" value="1"/>
</dbReference>
<evidence type="ECO:0000259" key="11">
    <source>
        <dbReference type="PROSITE" id="PS51843"/>
    </source>
</evidence>
<dbReference type="GO" id="GO:0003700">
    <property type="term" value="F:DNA-binding transcription factor activity"/>
    <property type="evidence" value="ECO:0007669"/>
    <property type="project" value="InterPro"/>
</dbReference>
<comment type="subcellular location">
    <subcellularLocation>
        <location evidence="9">Nucleus</location>
    </subcellularLocation>
</comment>
<dbReference type="RefSeq" id="XP_020893091.1">
    <property type="nucleotide sequence ID" value="XM_021037432.1"/>
</dbReference>
<keyword evidence="8 9" id="KW-0539">Nucleus</keyword>
<dbReference type="Pfam" id="PF00105">
    <property type="entry name" value="zf-C4"/>
    <property type="match status" value="1"/>
</dbReference>
<evidence type="ECO:0000256" key="4">
    <source>
        <dbReference type="ARBA" id="ARBA00023015"/>
    </source>
</evidence>
<evidence type="ECO:0000256" key="2">
    <source>
        <dbReference type="ARBA" id="ARBA00022771"/>
    </source>
</evidence>
<dbReference type="InterPro" id="IPR001628">
    <property type="entry name" value="Znf_hrmn_rcpt"/>
</dbReference>
<dbReference type="InterPro" id="IPR001723">
    <property type="entry name" value="Nuclear_hrmn_rcpt"/>
</dbReference>
<evidence type="ECO:0000259" key="10">
    <source>
        <dbReference type="PROSITE" id="PS51030"/>
    </source>
</evidence>
<evidence type="ECO:0000256" key="3">
    <source>
        <dbReference type="ARBA" id="ARBA00022833"/>
    </source>
</evidence>
<accession>A0A913WRN8</accession>
<dbReference type="SUPFAM" id="SSF57716">
    <property type="entry name" value="Glucocorticoid receptor-like (DNA-binding domain)"/>
    <property type="match status" value="1"/>
</dbReference>
<keyword evidence="2 9" id="KW-0863">Zinc-finger</keyword>
<dbReference type="GO" id="GO:0043565">
    <property type="term" value="F:sequence-specific DNA binding"/>
    <property type="evidence" value="ECO:0007669"/>
    <property type="project" value="InterPro"/>
</dbReference>
<dbReference type="Gene3D" id="1.10.565.10">
    <property type="entry name" value="Retinoid X Receptor"/>
    <property type="match status" value="1"/>
</dbReference>
<dbReference type="EnsemblMetazoa" id="XM_021037432.1">
    <property type="protein sequence ID" value="XP_020893091.1"/>
    <property type="gene ID" value="LOC110232265"/>
</dbReference>
<dbReference type="GO" id="GO:0008270">
    <property type="term" value="F:zinc ion binding"/>
    <property type="evidence" value="ECO:0007669"/>
    <property type="project" value="UniProtKB-KW"/>
</dbReference>
<dbReference type="Proteomes" id="UP000887567">
    <property type="component" value="Unplaced"/>
</dbReference>
<keyword evidence="4 9" id="KW-0805">Transcription regulation</keyword>
<evidence type="ECO:0000256" key="9">
    <source>
        <dbReference type="RuleBase" id="RU004334"/>
    </source>
</evidence>
<keyword evidence="6 9" id="KW-0804">Transcription</keyword>
<keyword evidence="1 9" id="KW-0479">Metal-binding</keyword>
<dbReference type="AlphaFoldDB" id="A0A913WRN8"/>
<feature type="domain" description="NR LBD" evidence="11">
    <location>
        <begin position="156"/>
        <end position="381"/>
    </location>
</feature>
<dbReference type="Gene3D" id="3.30.50.10">
    <property type="entry name" value="Erythroid Transcription Factor GATA-1, subunit A"/>
    <property type="match status" value="1"/>
</dbReference>
<keyword evidence="3 9" id="KW-0862">Zinc</keyword>
<dbReference type="GO" id="GO:0005634">
    <property type="term" value="C:nucleus"/>
    <property type="evidence" value="ECO:0007669"/>
    <property type="project" value="UniProtKB-SubCell"/>
</dbReference>
<dbReference type="FunFam" id="1.10.565.10:FF:000011">
    <property type="entry name" value="Nuclear receptor subfamily 5, group A, member 2"/>
    <property type="match status" value="1"/>
</dbReference>
<evidence type="ECO:0000256" key="5">
    <source>
        <dbReference type="ARBA" id="ARBA00023125"/>
    </source>
</evidence>
<proteinExistence type="inferred from homology"/>
<keyword evidence="13" id="KW-1185">Reference proteome</keyword>
<name>A0A913WRN8_EXADI</name>
<keyword evidence="7 9" id="KW-0675">Receptor</keyword>
<keyword evidence="5 9" id="KW-0238">DNA-binding</keyword>
<evidence type="ECO:0000256" key="7">
    <source>
        <dbReference type="ARBA" id="ARBA00023170"/>
    </source>
</evidence>
<reference evidence="12" key="1">
    <citation type="submission" date="2022-11" db="UniProtKB">
        <authorList>
            <consortium name="EnsemblMetazoa"/>
        </authorList>
    </citation>
    <scope>IDENTIFICATION</scope>
</reference>
<dbReference type="SMART" id="SM00430">
    <property type="entry name" value="HOLI"/>
    <property type="match status" value="1"/>
</dbReference>
<dbReference type="PRINTS" id="PR00047">
    <property type="entry name" value="STROIDFINGER"/>
</dbReference>
<dbReference type="InterPro" id="IPR050274">
    <property type="entry name" value="Nuclear_hormone_rcpt_NR2"/>
</dbReference>
<dbReference type="SMART" id="SM00399">
    <property type="entry name" value="ZnF_C4"/>
    <property type="match status" value="1"/>
</dbReference>
<dbReference type="Pfam" id="PF00104">
    <property type="entry name" value="Hormone_recep"/>
    <property type="match status" value="1"/>
</dbReference>
<evidence type="ECO:0000313" key="12">
    <source>
        <dbReference type="EnsemblMetazoa" id="XP_020893091.1"/>
    </source>
</evidence>
<protein>
    <submittedName>
        <fullName evidence="12">Uncharacterized protein</fullName>
    </submittedName>
</protein>
<sequence length="381" mass="43480">MNETSSRFEQKRKNDSKPMILCKVCGDRASGKHYGVTTCDGCRGFFKRSVRRNLVYQCKEKGVCPIDVARRNQCQACRLKKCFDVRMNRDAVQHERAPRTSHYKQTITQSNLKPIKRKHSLEQENIENEPELHVRAKKEPYDHDFSLKGGAFIARGSKEMTPVTIATTNLTPPSTPQYNNGTFVYMASPEMIYESAIRILYMTVKWVRNIPTFLDLPFRDQAILLEEGWSELFILSLAQWNMVLDMSSLIAAAGASQGSEDSTAESINNIRTLQYIVSRLRSANIDQTEFACLKAILLFKPDIRGLRSASEVELLQDQAQGMLGEHDRQNYPDQQVRFGKLLITLSILKSITTKAIEQIFFRGTLDSIPMERLLSDMFKSC</sequence>
<dbReference type="OMA" id="CPIDVAR"/>
<organism evidence="12 13">
    <name type="scientific">Exaiptasia diaphana</name>
    <name type="common">Tropical sea anemone</name>
    <name type="synonym">Aiptasia pulchella</name>
    <dbReference type="NCBI Taxonomy" id="2652724"/>
    <lineage>
        <taxon>Eukaryota</taxon>
        <taxon>Metazoa</taxon>
        <taxon>Cnidaria</taxon>
        <taxon>Anthozoa</taxon>
        <taxon>Hexacorallia</taxon>
        <taxon>Actiniaria</taxon>
        <taxon>Aiptasiidae</taxon>
        <taxon>Exaiptasia</taxon>
    </lineage>
</organism>
<dbReference type="KEGG" id="epa:110232265"/>
<evidence type="ECO:0000256" key="1">
    <source>
        <dbReference type="ARBA" id="ARBA00022723"/>
    </source>
</evidence>
<dbReference type="PROSITE" id="PS51843">
    <property type="entry name" value="NR_LBD"/>
    <property type="match status" value="1"/>
</dbReference>
<dbReference type="PANTHER" id="PTHR24083">
    <property type="entry name" value="NUCLEAR HORMONE RECEPTOR"/>
    <property type="match status" value="1"/>
</dbReference>
<comment type="similarity">
    <text evidence="9">Belongs to the nuclear hormone receptor family.</text>
</comment>
<dbReference type="PROSITE" id="PS00031">
    <property type="entry name" value="NUCLEAR_REC_DBD_1"/>
    <property type="match status" value="1"/>
</dbReference>
<dbReference type="SUPFAM" id="SSF48508">
    <property type="entry name" value="Nuclear receptor ligand-binding domain"/>
    <property type="match status" value="1"/>
</dbReference>